<dbReference type="InterPro" id="IPR005875">
    <property type="entry name" value="PurK"/>
</dbReference>
<dbReference type="Gene3D" id="3.40.50.20">
    <property type="match status" value="1"/>
</dbReference>
<evidence type="ECO:0000256" key="6">
    <source>
        <dbReference type="RuleBase" id="RU361200"/>
    </source>
</evidence>
<evidence type="ECO:0000256" key="1">
    <source>
        <dbReference type="ARBA" id="ARBA00022598"/>
    </source>
</evidence>
<dbReference type="GO" id="GO:0004638">
    <property type="term" value="F:phosphoribosylaminoimidazole carboxylase activity"/>
    <property type="evidence" value="ECO:0007669"/>
    <property type="project" value="InterPro"/>
</dbReference>
<dbReference type="NCBIfam" id="NF004677">
    <property type="entry name" value="PRK06019.1-3"/>
    <property type="match status" value="1"/>
</dbReference>
<feature type="binding site" evidence="5">
    <location>
        <begin position="267"/>
        <end position="268"/>
    </location>
    <ligand>
        <name>ATP</name>
        <dbReference type="ChEBI" id="CHEBI:30616"/>
    </ligand>
</feature>
<dbReference type="AlphaFoldDB" id="A0AAE3KA73"/>
<dbReference type="HAMAP" id="MF_01928">
    <property type="entry name" value="PurK"/>
    <property type="match status" value="1"/>
</dbReference>
<dbReference type="EMBL" id="JALJXV010000001">
    <property type="protein sequence ID" value="MCP1673056.1"/>
    <property type="molecule type" value="Genomic_DNA"/>
</dbReference>
<dbReference type="GO" id="GO:0005829">
    <property type="term" value="C:cytosol"/>
    <property type="evidence" value="ECO:0007669"/>
    <property type="project" value="TreeGrafter"/>
</dbReference>
<evidence type="ECO:0000256" key="4">
    <source>
        <dbReference type="ARBA" id="ARBA00022840"/>
    </source>
</evidence>
<protein>
    <recommendedName>
        <fullName evidence="5 6">N5-carboxyaminoimidazole ribonucleotide synthase</fullName>
        <shortName evidence="5 6">N5-CAIR synthase</shortName>
        <ecNumber evidence="5 6">6.3.4.18</ecNumber>
    </recommendedName>
    <alternativeName>
        <fullName evidence="5 6">5-(carboxyamino)imidazole ribonucleotide synthetase</fullName>
    </alternativeName>
</protein>
<dbReference type="PANTHER" id="PTHR11609:SF5">
    <property type="entry name" value="PHOSPHORIBOSYLAMINOIMIDAZOLE CARBOXYLASE"/>
    <property type="match status" value="1"/>
</dbReference>
<dbReference type="GO" id="GO:0006189">
    <property type="term" value="P:'de novo' IMP biosynthetic process"/>
    <property type="evidence" value="ECO:0007669"/>
    <property type="project" value="UniProtKB-UniRule"/>
</dbReference>
<dbReference type="NCBIfam" id="NF004676">
    <property type="entry name" value="PRK06019.1-2"/>
    <property type="match status" value="1"/>
</dbReference>
<dbReference type="Gene3D" id="3.30.470.20">
    <property type="entry name" value="ATP-grasp fold, B domain"/>
    <property type="match status" value="1"/>
</dbReference>
<dbReference type="InterPro" id="IPR003135">
    <property type="entry name" value="ATP-grasp_carboxylate-amine"/>
</dbReference>
<organism evidence="8 9">
    <name type="scientific">Natronocella acetinitrilica</name>
    <dbReference type="NCBI Taxonomy" id="414046"/>
    <lineage>
        <taxon>Bacteria</taxon>
        <taxon>Pseudomonadati</taxon>
        <taxon>Pseudomonadota</taxon>
        <taxon>Gammaproteobacteria</taxon>
        <taxon>Chromatiales</taxon>
        <taxon>Ectothiorhodospiraceae</taxon>
        <taxon>Natronocella</taxon>
    </lineage>
</organism>
<dbReference type="SUPFAM" id="SSF51246">
    <property type="entry name" value="Rudiment single hybrid motif"/>
    <property type="match status" value="1"/>
</dbReference>
<dbReference type="EC" id="6.3.4.18" evidence="5 6"/>
<evidence type="ECO:0000256" key="5">
    <source>
        <dbReference type="HAMAP-Rule" id="MF_01928"/>
    </source>
</evidence>
<comment type="function">
    <text evidence="5">Catalyzes the ATP-dependent conversion of 5-aminoimidazole ribonucleotide (AIR) and HCO(3)(-) to N5-carboxyaminoimidazole ribonucleotide (N5-CAIR).</text>
</comment>
<reference evidence="8" key="1">
    <citation type="submission" date="2022-03" db="EMBL/GenBank/DDBJ databases">
        <title>Genomic Encyclopedia of Type Strains, Phase III (KMG-III): the genomes of soil and plant-associated and newly described type strains.</title>
        <authorList>
            <person name="Whitman W."/>
        </authorList>
    </citation>
    <scope>NUCLEOTIDE SEQUENCE</scope>
    <source>
        <strain evidence="8">ANL 6-2</strain>
    </source>
</reference>
<comment type="subunit">
    <text evidence="5 6">Homodimer.</text>
</comment>
<feature type="binding site" evidence="5">
    <location>
        <position position="213"/>
    </location>
    <ligand>
        <name>ATP</name>
        <dbReference type="ChEBI" id="CHEBI:30616"/>
    </ligand>
</feature>
<dbReference type="GO" id="GO:0005524">
    <property type="term" value="F:ATP binding"/>
    <property type="evidence" value="ECO:0007669"/>
    <property type="project" value="UniProtKB-UniRule"/>
</dbReference>
<feature type="binding site" evidence="5">
    <location>
        <begin position="152"/>
        <end position="158"/>
    </location>
    <ligand>
        <name>ATP</name>
        <dbReference type="ChEBI" id="CHEBI:30616"/>
    </ligand>
</feature>
<sequence length="380" mass="40750">MSGVIAPGSTIGVLGSGQLGRMLAMAARRLGYRVHTLSPASDTPTGHLADVEITADYDDLDAVARFAAAVDVVTFEFENVLSATTDCAARHAPVRPAGSVLHVCQHRLREKCFLRDRGFPVTPFRAVTDLASLRMAARELGLPAVLKTAGFGYDGKGQVVVRSEAELDGAWAKLDAHEAVLEAFIDFQREVSVVAARGLDGDFCHWGVVENDHHNHILDVSTPDAPVTPRLAREAVEVARGILEALDLVGVLCVEFFIGSDGSLMVNELAPRPHNSGHFSFDASMTSQFEQQLRAVCGLPLGSTELLRPASMVNLLGDLWATGEPRWDAALADPQVKLHLYGKTPPAPGRKMGHIVAFGSDRDDARRRAIAARAALTGAR</sequence>
<dbReference type="InterPro" id="IPR011054">
    <property type="entry name" value="Rudment_hybrid_motif"/>
</dbReference>
<evidence type="ECO:0000259" key="7">
    <source>
        <dbReference type="PROSITE" id="PS50975"/>
    </source>
</evidence>
<keyword evidence="4 5" id="KW-0067">ATP-binding</keyword>
<comment type="caution">
    <text evidence="8">The sequence shown here is derived from an EMBL/GenBank/DDBJ whole genome shotgun (WGS) entry which is preliminary data.</text>
</comment>
<feature type="binding site" evidence="5">
    <location>
        <begin position="182"/>
        <end position="185"/>
    </location>
    <ligand>
        <name>ATP</name>
        <dbReference type="ChEBI" id="CHEBI:30616"/>
    </ligand>
</feature>
<dbReference type="PANTHER" id="PTHR11609">
    <property type="entry name" value="PURINE BIOSYNTHESIS PROTEIN 6/7, PUR6/7"/>
    <property type="match status" value="1"/>
</dbReference>
<dbReference type="NCBIfam" id="NF004679">
    <property type="entry name" value="PRK06019.1-5"/>
    <property type="match status" value="1"/>
</dbReference>
<evidence type="ECO:0000256" key="3">
    <source>
        <dbReference type="ARBA" id="ARBA00022755"/>
    </source>
</evidence>
<feature type="binding site" evidence="5">
    <location>
        <position position="190"/>
    </location>
    <ligand>
        <name>ATP</name>
        <dbReference type="ChEBI" id="CHEBI:30616"/>
    </ligand>
</feature>
<keyword evidence="2 5" id="KW-0547">Nucleotide-binding</keyword>
<dbReference type="RefSeq" id="WP_253472760.1">
    <property type="nucleotide sequence ID" value="NZ_JALJXV010000001.1"/>
</dbReference>
<dbReference type="SUPFAM" id="SSF56059">
    <property type="entry name" value="Glutathione synthetase ATP-binding domain-like"/>
    <property type="match status" value="1"/>
</dbReference>
<keyword evidence="1 5" id="KW-0436">Ligase</keyword>
<dbReference type="PROSITE" id="PS50975">
    <property type="entry name" value="ATP_GRASP"/>
    <property type="match status" value="1"/>
</dbReference>
<comment type="catalytic activity">
    <reaction evidence="5 6">
        <text>5-amino-1-(5-phospho-beta-D-ribosyl)imidazole + hydrogencarbonate + ATP = 5-carboxyamino-1-(5-phospho-D-ribosyl)imidazole + ADP + phosphate + 2 H(+)</text>
        <dbReference type="Rhea" id="RHEA:19317"/>
        <dbReference type="ChEBI" id="CHEBI:15378"/>
        <dbReference type="ChEBI" id="CHEBI:17544"/>
        <dbReference type="ChEBI" id="CHEBI:30616"/>
        <dbReference type="ChEBI" id="CHEBI:43474"/>
        <dbReference type="ChEBI" id="CHEBI:58730"/>
        <dbReference type="ChEBI" id="CHEBI:137981"/>
        <dbReference type="ChEBI" id="CHEBI:456216"/>
        <dbReference type="EC" id="6.3.4.18"/>
    </reaction>
</comment>
<dbReference type="InterPro" id="IPR013815">
    <property type="entry name" value="ATP_grasp_subdomain_1"/>
</dbReference>
<proteinExistence type="inferred from homology"/>
<evidence type="ECO:0000313" key="8">
    <source>
        <dbReference type="EMBL" id="MCP1673056.1"/>
    </source>
</evidence>
<feature type="binding site" evidence="5">
    <location>
        <position position="107"/>
    </location>
    <ligand>
        <name>ATP</name>
        <dbReference type="ChEBI" id="CHEBI:30616"/>
    </ligand>
</feature>
<dbReference type="InterPro" id="IPR016185">
    <property type="entry name" value="PreATP-grasp_dom_sf"/>
</dbReference>
<dbReference type="Gene3D" id="3.30.1490.20">
    <property type="entry name" value="ATP-grasp fold, A domain"/>
    <property type="match status" value="1"/>
</dbReference>
<dbReference type="NCBIfam" id="TIGR01161">
    <property type="entry name" value="purK"/>
    <property type="match status" value="1"/>
</dbReference>
<keyword evidence="9" id="KW-1185">Reference proteome</keyword>
<keyword evidence="3 5" id="KW-0658">Purine biosynthesis</keyword>
<dbReference type="Pfam" id="PF02222">
    <property type="entry name" value="ATP-grasp"/>
    <property type="match status" value="1"/>
</dbReference>
<dbReference type="Pfam" id="PF22660">
    <property type="entry name" value="RS_preATP-grasp-like"/>
    <property type="match status" value="1"/>
</dbReference>
<accession>A0AAE3KA73</accession>
<evidence type="ECO:0000313" key="9">
    <source>
        <dbReference type="Proteomes" id="UP001205843"/>
    </source>
</evidence>
<gene>
    <name evidence="5 6" type="primary">purK</name>
    <name evidence="8" type="ORF">J2T57_000148</name>
</gene>
<feature type="domain" description="ATP-grasp" evidence="7">
    <location>
        <begin position="111"/>
        <end position="297"/>
    </location>
</feature>
<name>A0AAE3KA73_9GAMM</name>
<comment type="pathway">
    <text evidence="5 6">Purine metabolism; IMP biosynthesis via de novo pathway; 5-amino-1-(5-phospho-D-ribosyl)imidazole-4-carboxylate from 5-amino-1-(5-phospho-D-ribosyl)imidazole (N5-CAIR route): step 1/2.</text>
</comment>
<dbReference type="InterPro" id="IPR011761">
    <property type="entry name" value="ATP-grasp"/>
</dbReference>
<dbReference type="GO" id="GO:0046872">
    <property type="term" value="F:metal ion binding"/>
    <property type="evidence" value="ECO:0007669"/>
    <property type="project" value="InterPro"/>
</dbReference>
<dbReference type="NCBIfam" id="NF004675">
    <property type="entry name" value="PRK06019.1-1"/>
    <property type="match status" value="1"/>
</dbReference>
<dbReference type="InterPro" id="IPR040686">
    <property type="entry name" value="PurK_C"/>
</dbReference>
<dbReference type="FunFam" id="3.30.1490.20:FF:000015">
    <property type="entry name" value="N5-carboxyaminoimidazole ribonucleotide synthase"/>
    <property type="match status" value="1"/>
</dbReference>
<feature type="binding site" evidence="5">
    <location>
        <position position="147"/>
    </location>
    <ligand>
        <name>ATP</name>
        <dbReference type="ChEBI" id="CHEBI:30616"/>
    </ligand>
</feature>
<dbReference type="Pfam" id="PF17769">
    <property type="entry name" value="PurK_C"/>
    <property type="match status" value="1"/>
</dbReference>
<comment type="function">
    <text evidence="6">Catalyzes the ATP-dependent conversion of 5-aminoimidazole ribonucleotide (AIR) and HCO(3)- to N5-carboxyaminoimidazole ribonucleotide (N5-CAIR).</text>
</comment>
<evidence type="ECO:0000256" key="2">
    <source>
        <dbReference type="ARBA" id="ARBA00022741"/>
    </source>
</evidence>
<comment type="similarity">
    <text evidence="5 6">Belongs to the PurK/PurT family.</text>
</comment>
<dbReference type="InterPro" id="IPR054350">
    <property type="entry name" value="PurT/PurK_preATP-grasp"/>
</dbReference>
<dbReference type="SUPFAM" id="SSF52440">
    <property type="entry name" value="PreATP-grasp domain"/>
    <property type="match status" value="1"/>
</dbReference>
<dbReference type="GO" id="GO:0034028">
    <property type="term" value="F:5-(carboxyamino)imidazole ribonucleotide synthase activity"/>
    <property type="evidence" value="ECO:0007669"/>
    <property type="project" value="UniProtKB-UniRule"/>
</dbReference>
<dbReference type="Proteomes" id="UP001205843">
    <property type="component" value="Unassembled WGS sequence"/>
</dbReference>